<evidence type="ECO:0000313" key="2">
    <source>
        <dbReference type="EMBL" id="MFC4564231.1"/>
    </source>
</evidence>
<dbReference type="EMBL" id="JBHSFQ010000022">
    <property type="protein sequence ID" value="MFC4564231.1"/>
    <property type="molecule type" value="Genomic_DNA"/>
</dbReference>
<proteinExistence type="predicted"/>
<protein>
    <submittedName>
        <fullName evidence="2">Uma2 family endonuclease</fullName>
    </submittedName>
</protein>
<dbReference type="PANTHER" id="PTHR34107:SF4">
    <property type="entry name" value="SLL1222 PROTEIN"/>
    <property type="match status" value="1"/>
</dbReference>
<dbReference type="RefSeq" id="WP_378577147.1">
    <property type="nucleotide sequence ID" value="NZ_JBHSFQ010000022.1"/>
</dbReference>
<accession>A0ABV9E1F1</accession>
<keyword evidence="2" id="KW-0540">Nuclease</keyword>
<gene>
    <name evidence="2" type="ORF">ACFO4E_20410</name>
</gene>
<organism evidence="2 3">
    <name type="scientific">Nocardiopsis mangrovi</name>
    <dbReference type="NCBI Taxonomy" id="1179818"/>
    <lineage>
        <taxon>Bacteria</taxon>
        <taxon>Bacillati</taxon>
        <taxon>Actinomycetota</taxon>
        <taxon>Actinomycetes</taxon>
        <taxon>Streptosporangiales</taxon>
        <taxon>Nocardiopsidaceae</taxon>
        <taxon>Nocardiopsis</taxon>
    </lineage>
</organism>
<dbReference type="InterPro" id="IPR008538">
    <property type="entry name" value="Uma2"/>
</dbReference>
<dbReference type="PANTHER" id="PTHR34107">
    <property type="entry name" value="SLL0198 PROTEIN-RELATED"/>
    <property type="match status" value="1"/>
</dbReference>
<dbReference type="InterPro" id="IPR011335">
    <property type="entry name" value="Restrct_endonuc-II-like"/>
</dbReference>
<evidence type="ECO:0000259" key="1">
    <source>
        <dbReference type="Pfam" id="PF05685"/>
    </source>
</evidence>
<dbReference type="SUPFAM" id="SSF52980">
    <property type="entry name" value="Restriction endonuclease-like"/>
    <property type="match status" value="1"/>
</dbReference>
<dbReference type="Gene3D" id="3.90.1570.10">
    <property type="entry name" value="tt1808, chain A"/>
    <property type="match status" value="1"/>
</dbReference>
<dbReference type="Proteomes" id="UP001595923">
    <property type="component" value="Unassembled WGS sequence"/>
</dbReference>
<comment type="caution">
    <text evidence="2">The sequence shown here is derived from an EMBL/GenBank/DDBJ whole genome shotgun (WGS) entry which is preliminary data.</text>
</comment>
<dbReference type="CDD" id="cd06260">
    <property type="entry name" value="DUF820-like"/>
    <property type="match status" value="1"/>
</dbReference>
<name>A0ABV9E1F1_9ACTN</name>
<feature type="domain" description="Putative restriction endonuclease" evidence="1">
    <location>
        <begin position="16"/>
        <end position="159"/>
    </location>
</feature>
<keyword evidence="2" id="KW-0378">Hydrolase</keyword>
<dbReference type="GO" id="GO:0004519">
    <property type="term" value="F:endonuclease activity"/>
    <property type="evidence" value="ECO:0007669"/>
    <property type="project" value="UniProtKB-KW"/>
</dbReference>
<keyword evidence="3" id="KW-1185">Reference proteome</keyword>
<dbReference type="Pfam" id="PF05685">
    <property type="entry name" value="Uma2"/>
    <property type="match status" value="1"/>
</dbReference>
<sequence length="190" mass="21568">MTRATREQPLTVDEVEDMECHCELVNGRLDIYPTPDIAHSKVVARLACHLETVVTPDQEPLVRPVIVLDPQRTHFRRPDAVVMGRNTLPSDYITVPPLLAVEVVSPESVLRDNHTKRHEYADFGVESYWIITPSLDKTALIELRLENGAYREITQVYGEEVFETDFPFPVKIVPQWLIAGGPWKARIGGE</sequence>
<dbReference type="InterPro" id="IPR012296">
    <property type="entry name" value="Nuclease_put_TT1808"/>
</dbReference>
<keyword evidence="2" id="KW-0255">Endonuclease</keyword>
<reference evidence="3" key="1">
    <citation type="journal article" date="2019" name="Int. J. Syst. Evol. Microbiol.">
        <title>The Global Catalogue of Microorganisms (GCM) 10K type strain sequencing project: providing services to taxonomists for standard genome sequencing and annotation.</title>
        <authorList>
            <consortium name="The Broad Institute Genomics Platform"/>
            <consortium name="The Broad Institute Genome Sequencing Center for Infectious Disease"/>
            <person name="Wu L."/>
            <person name="Ma J."/>
        </authorList>
    </citation>
    <scope>NUCLEOTIDE SEQUENCE [LARGE SCALE GENOMIC DNA]</scope>
    <source>
        <strain evidence="3">XZYJ18</strain>
    </source>
</reference>
<evidence type="ECO:0000313" key="3">
    <source>
        <dbReference type="Proteomes" id="UP001595923"/>
    </source>
</evidence>